<protein>
    <submittedName>
        <fullName evidence="1">Uncharacterized protein</fullName>
    </submittedName>
</protein>
<feature type="non-terminal residue" evidence="1">
    <location>
        <position position="1"/>
    </location>
</feature>
<dbReference type="FunFam" id="3.30.70.1820:FF:000005">
    <property type="entry name" value="Predicted protein"/>
    <property type="match status" value="1"/>
</dbReference>
<accession>A0A1B6L210</accession>
<dbReference type="EMBL" id="GEBQ01022228">
    <property type="protein sequence ID" value="JAT17749.1"/>
    <property type="molecule type" value="Transcribed_RNA"/>
</dbReference>
<sequence length="213" mass="24590">KIRQSVMNAILDTEVQNTIVSNLVDRVLKVVVTEIQKNFDFDMSVVTATEAKVVTLEEKISGLDKRYELKCDELEQYTRRNNVRIFGIKETEDESTDEITTKLIRDKLGLEVSINDIDRSHRIGRKTSGADRPRPIIVKFVSYRKRYEVFSQKRKLKGSGILLCEDLTLNRRKILVEAKNKFGMKNVWTEDGRIIWKAANGQRRTATTLQDLA</sequence>
<dbReference type="AlphaFoldDB" id="A0A1B6L210"/>
<dbReference type="InterPro" id="IPR004244">
    <property type="entry name" value="Transposase_22"/>
</dbReference>
<dbReference type="PANTHER" id="PTHR11505">
    <property type="entry name" value="L1 TRANSPOSABLE ELEMENT-RELATED"/>
    <property type="match status" value="1"/>
</dbReference>
<feature type="non-terminal residue" evidence="1">
    <location>
        <position position="213"/>
    </location>
</feature>
<gene>
    <name evidence="1" type="ORF">g.54705</name>
</gene>
<proteinExistence type="predicted"/>
<name>A0A1B6L210_9HEMI</name>
<organism evidence="1">
    <name type="scientific">Graphocephala atropunctata</name>
    <dbReference type="NCBI Taxonomy" id="36148"/>
    <lineage>
        <taxon>Eukaryota</taxon>
        <taxon>Metazoa</taxon>
        <taxon>Ecdysozoa</taxon>
        <taxon>Arthropoda</taxon>
        <taxon>Hexapoda</taxon>
        <taxon>Insecta</taxon>
        <taxon>Pterygota</taxon>
        <taxon>Neoptera</taxon>
        <taxon>Paraneoptera</taxon>
        <taxon>Hemiptera</taxon>
        <taxon>Auchenorrhyncha</taxon>
        <taxon>Membracoidea</taxon>
        <taxon>Cicadellidae</taxon>
        <taxon>Cicadellinae</taxon>
        <taxon>Cicadellini</taxon>
        <taxon>Graphocephala</taxon>
    </lineage>
</organism>
<evidence type="ECO:0000313" key="1">
    <source>
        <dbReference type="EMBL" id="JAT17749.1"/>
    </source>
</evidence>
<dbReference type="Gene3D" id="3.30.70.1820">
    <property type="entry name" value="L1 transposable element, RRM domain"/>
    <property type="match status" value="1"/>
</dbReference>
<reference evidence="1" key="1">
    <citation type="submission" date="2015-11" db="EMBL/GenBank/DDBJ databases">
        <title>De novo transcriptome assembly of four potential Pierce s Disease insect vectors from Arizona vineyards.</title>
        <authorList>
            <person name="Tassone E.E."/>
        </authorList>
    </citation>
    <scope>NUCLEOTIDE SEQUENCE</scope>
</reference>